<dbReference type="SUPFAM" id="SSF53822">
    <property type="entry name" value="Periplasmic binding protein-like I"/>
    <property type="match status" value="1"/>
</dbReference>
<dbReference type="Pfam" id="PF00356">
    <property type="entry name" value="LacI"/>
    <property type="match status" value="1"/>
</dbReference>
<dbReference type="PANTHER" id="PTHR30146">
    <property type="entry name" value="LACI-RELATED TRANSCRIPTIONAL REPRESSOR"/>
    <property type="match status" value="1"/>
</dbReference>
<keyword evidence="2 6" id="KW-0238">DNA-binding</keyword>
<dbReference type="GO" id="GO:0003677">
    <property type="term" value="F:DNA binding"/>
    <property type="evidence" value="ECO:0007669"/>
    <property type="project" value="UniProtKB-KW"/>
</dbReference>
<dbReference type="InterPro" id="IPR046335">
    <property type="entry name" value="LacI/GalR-like_sensor"/>
</dbReference>
<dbReference type="CDD" id="cd01392">
    <property type="entry name" value="HTH_LacI"/>
    <property type="match status" value="1"/>
</dbReference>
<organism evidence="6 7">
    <name type="scientific">Kribbella deserti</name>
    <dbReference type="NCBI Taxonomy" id="1926257"/>
    <lineage>
        <taxon>Bacteria</taxon>
        <taxon>Bacillati</taxon>
        <taxon>Actinomycetota</taxon>
        <taxon>Actinomycetes</taxon>
        <taxon>Propionibacteriales</taxon>
        <taxon>Kribbellaceae</taxon>
        <taxon>Kribbella</taxon>
    </lineage>
</organism>
<feature type="compositionally biased region" description="Basic residues" evidence="4">
    <location>
        <begin position="352"/>
        <end position="366"/>
    </location>
</feature>
<dbReference type="Gene3D" id="1.10.260.40">
    <property type="entry name" value="lambda repressor-like DNA-binding domains"/>
    <property type="match status" value="1"/>
</dbReference>
<feature type="region of interest" description="Disordered" evidence="4">
    <location>
        <begin position="343"/>
        <end position="366"/>
    </location>
</feature>
<evidence type="ECO:0000313" key="7">
    <source>
        <dbReference type="Proteomes" id="UP001589890"/>
    </source>
</evidence>
<evidence type="ECO:0000256" key="2">
    <source>
        <dbReference type="ARBA" id="ARBA00023125"/>
    </source>
</evidence>
<dbReference type="SMART" id="SM00354">
    <property type="entry name" value="HTH_LACI"/>
    <property type="match status" value="1"/>
</dbReference>
<keyword evidence="1" id="KW-0805">Transcription regulation</keyword>
<sequence>MSTGSEAKSLSEAANVVARRHPSLADVAAAAGVSHMTVSRVINDTGIVRPATRDRVLAAIEDLGYRPNAAARALATGRTATLGVVTLDSTLYGPASTLYGIERAARAAGFSISVSSVGRPDRASIEEAIETLKGQAVEGIVVIAPHVATTEALNYAPHDIPLVAVSGAATAVPVVAVHQAEGARLATEHLLSLGHETVWHVAGPLDWLEAGERERGWRETLEKHGIRPPRVTRGDWSPQSGYDAGKSLAREANLSAVFVANDQMALGLLRAFAEAGINVPGDVHVVGFDDVPEAEFFSPPLTTVRQDFAATGRHTFALLAELMNGASKVQSQLIPPTLVVRESTLNGQPKAPAKKAATRTRKSPRS</sequence>
<dbReference type="CDD" id="cd01574">
    <property type="entry name" value="PBP1_LacI"/>
    <property type="match status" value="1"/>
</dbReference>
<evidence type="ECO:0000256" key="1">
    <source>
        <dbReference type="ARBA" id="ARBA00023015"/>
    </source>
</evidence>
<reference evidence="6 7" key="1">
    <citation type="submission" date="2024-09" db="EMBL/GenBank/DDBJ databases">
        <authorList>
            <person name="Sun Q."/>
            <person name="Mori K."/>
        </authorList>
    </citation>
    <scope>NUCLEOTIDE SEQUENCE [LARGE SCALE GENOMIC DNA]</scope>
    <source>
        <strain evidence="6 7">CGMCC 1.15906</strain>
    </source>
</reference>
<dbReference type="Pfam" id="PF13377">
    <property type="entry name" value="Peripla_BP_3"/>
    <property type="match status" value="1"/>
</dbReference>
<accession>A0ABV6QEL8</accession>
<evidence type="ECO:0000256" key="3">
    <source>
        <dbReference type="ARBA" id="ARBA00023163"/>
    </source>
</evidence>
<evidence type="ECO:0000259" key="5">
    <source>
        <dbReference type="PROSITE" id="PS50932"/>
    </source>
</evidence>
<evidence type="ECO:0000256" key="4">
    <source>
        <dbReference type="SAM" id="MobiDB-lite"/>
    </source>
</evidence>
<dbReference type="InterPro" id="IPR028082">
    <property type="entry name" value="Peripla_BP_I"/>
</dbReference>
<comment type="caution">
    <text evidence="6">The sequence shown here is derived from an EMBL/GenBank/DDBJ whole genome shotgun (WGS) entry which is preliminary data.</text>
</comment>
<proteinExistence type="predicted"/>
<dbReference type="PROSITE" id="PS50932">
    <property type="entry name" value="HTH_LACI_2"/>
    <property type="match status" value="1"/>
</dbReference>
<gene>
    <name evidence="6" type="ORF">ACFFGN_03300</name>
</gene>
<dbReference type="PANTHER" id="PTHR30146:SF109">
    <property type="entry name" value="HTH-TYPE TRANSCRIPTIONAL REGULATOR GALS"/>
    <property type="match status" value="1"/>
</dbReference>
<name>A0ABV6QEL8_9ACTN</name>
<dbReference type="InterPro" id="IPR010982">
    <property type="entry name" value="Lambda_DNA-bd_dom_sf"/>
</dbReference>
<keyword evidence="7" id="KW-1185">Reference proteome</keyword>
<protein>
    <submittedName>
        <fullName evidence="6">LacI family DNA-binding transcriptional regulator</fullName>
    </submittedName>
</protein>
<dbReference type="EMBL" id="JBHLTC010000002">
    <property type="protein sequence ID" value="MFC0623071.1"/>
    <property type="molecule type" value="Genomic_DNA"/>
</dbReference>
<dbReference type="SUPFAM" id="SSF47413">
    <property type="entry name" value="lambda repressor-like DNA-binding domains"/>
    <property type="match status" value="1"/>
</dbReference>
<dbReference type="Proteomes" id="UP001589890">
    <property type="component" value="Unassembled WGS sequence"/>
</dbReference>
<feature type="domain" description="HTH lacI-type" evidence="5">
    <location>
        <begin position="22"/>
        <end position="76"/>
    </location>
</feature>
<dbReference type="PROSITE" id="PS00356">
    <property type="entry name" value="HTH_LACI_1"/>
    <property type="match status" value="1"/>
</dbReference>
<dbReference type="InterPro" id="IPR000843">
    <property type="entry name" value="HTH_LacI"/>
</dbReference>
<evidence type="ECO:0000313" key="6">
    <source>
        <dbReference type="EMBL" id="MFC0623071.1"/>
    </source>
</evidence>
<dbReference type="Gene3D" id="3.40.50.2300">
    <property type="match status" value="2"/>
</dbReference>
<keyword evidence="3" id="KW-0804">Transcription</keyword>
<dbReference type="RefSeq" id="WP_380043761.1">
    <property type="nucleotide sequence ID" value="NZ_JBHLTC010000002.1"/>
</dbReference>